<dbReference type="PANTHER" id="PTHR11575:SF24">
    <property type="entry name" value="5'-NUCLEOTIDASE"/>
    <property type="match status" value="1"/>
</dbReference>
<dbReference type="GO" id="GO:0000166">
    <property type="term" value="F:nucleotide binding"/>
    <property type="evidence" value="ECO:0007669"/>
    <property type="project" value="UniProtKB-KW"/>
</dbReference>
<dbReference type="InterPro" id="IPR008334">
    <property type="entry name" value="5'-Nucleotdase_C"/>
</dbReference>
<dbReference type="GO" id="GO:0016787">
    <property type="term" value="F:hydrolase activity"/>
    <property type="evidence" value="ECO:0007669"/>
    <property type="project" value="UniProtKB-KW"/>
</dbReference>
<sequence>MIDKKILGLAALSGLVSACSTGASNPSNHTGETQYITILQTADIHGQLYAHDELFWENDRIHFKTLGGLASVKTLFEREREANPKGTIILDGGDLIQGSAEAALSEGNAFGPIVKAMGYDFIIPGNWEVVYGKQQMTDVLESYETPVISANMYHHESSDPLFPPYFIREVHGVKLGFISYNDPEIPIRQNPSFSEGIRFDPIRANLDALIAELKDEKGVDVLFLVTHIGISKQFDLANHPALERVDYILGNDTHERIRTPLDGKFAKVTEPGAFASFVGKLTLKVENGRVTEDTYELLEVDPDVYPPHTAMSELIARETAQYRQETETIIGYSSTPLYRYFVVENPMDNFITDAARWKTGVDISISNGFRFSPPIALNENGVAPITEGHLWNMLPVNEKVKTGKATGEQIANWLESELHHVFAQNPTERFGGWLVRFSGMEIEFYANRPEGERIASILVGGEPLQTDKLYTLSACRREGEADNMLCRMPNILEPQIMEYTIHDAVKEYLQFHDTISPAVESRAQALDLGDDVLSQLPGTSYHFH</sequence>
<protein>
    <submittedName>
        <fullName evidence="3">Bifunctional metallophosphatase/5'-nucleotidase</fullName>
    </submittedName>
</protein>
<organism evidence="3 4">
    <name type="scientific">Phaeocystidibacter marisrubri</name>
    <dbReference type="NCBI Taxonomy" id="1577780"/>
    <lineage>
        <taxon>Bacteria</taxon>
        <taxon>Pseudomonadati</taxon>
        <taxon>Bacteroidota</taxon>
        <taxon>Flavobacteriia</taxon>
        <taxon>Flavobacteriales</taxon>
        <taxon>Phaeocystidibacteraceae</taxon>
        <taxon>Phaeocystidibacter</taxon>
    </lineage>
</organism>
<dbReference type="OrthoDB" id="9775118at2"/>
<dbReference type="Pfam" id="PF02872">
    <property type="entry name" value="5_nucleotid_C"/>
    <property type="match status" value="1"/>
</dbReference>
<dbReference type="Gene3D" id="3.90.780.10">
    <property type="entry name" value="5'-Nucleotidase, C-terminal domain"/>
    <property type="match status" value="1"/>
</dbReference>
<dbReference type="PRINTS" id="PR01607">
    <property type="entry name" value="APYRASEFAMLY"/>
</dbReference>
<dbReference type="PROSITE" id="PS51257">
    <property type="entry name" value="PROKAR_LIPOPROTEIN"/>
    <property type="match status" value="1"/>
</dbReference>
<dbReference type="SUPFAM" id="SSF55816">
    <property type="entry name" value="5'-nucleotidase (syn. UDP-sugar hydrolase), C-terminal domain"/>
    <property type="match status" value="1"/>
</dbReference>
<accession>A0A6L3ZHT4</accession>
<comment type="caution">
    <text evidence="3">The sequence shown here is derived from an EMBL/GenBank/DDBJ whole genome shotgun (WGS) entry which is preliminary data.</text>
</comment>
<reference evidence="3 4" key="1">
    <citation type="submission" date="2019-10" db="EMBL/GenBank/DDBJ databases">
        <title>Genome sequence of Phaeocystidibacter marisrubri JCM30614 (type strain).</title>
        <authorList>
            <person name="Bowman J.P."/>
        </authorList>
    </citation>
    <scope>NUCLEOTIDE SEQUENCE [LARGE SCALE GENOMIC DNA]</scope>
    <source>
        <strain evidence="3 4">JCM 30614</strain>
    </source>
</reference>
<evidence type="ECO:0000313" key="4">
    <source>
        <dbReference type="Proteomes" id="UP000484164"/>
    </source>
</evidence>
<evidence type="ECO:0000259" key="2">
    <source>
        <dbReference type="Pfam" id="PF02872"/>
    </source>
</evidence>
<dbReference type="Proteomes" id="UP000484164">
    <property type="component" value="Unassembled WGS sequence"/>
</dbReference>
<feature type="domain" description="5'-Nucleotidase C-terminal" evidence="2">
    <location>
        <begin position="342"/>
        <end position="472"/>
    </location>
</feature>
<comment type="similarity">
    <text evidence="1">Belongs to the 5'-nucleotidase family.</text>
</comment>
<proteinExistence type="inferred from homology"/>
<dbReference type="GO" id="GO:0009166">
    <property type="term" value="P:nucleotide catabolic process"/>
    <property type="evidence" value="ECO:0007669"/>
    <property type="project" value="InterPro"/>
</dbReference>
<dbReference type="GO" id="GO:0030288">
    <property type="term" value="C:outer membrane-bounded periplasmic space"/>
    <property type="evidence" value="ECO:0007669"/>
    <property type="project" value="TreeGrafter"/>
</dbReference>
<dbReference type="InterPro" id="IPR036907">
    <property type="entry name" value="5'-Nucleotdase_C_sf"/>
</dbReference>
<keyword evidence="1" id="KW-0547">Nucleotide-binding</keyword>
<evidence type="ECO:0000256" key="1">
    <source>
        <dbReference type="RuleBase" id="RU362119"/>
    </source>
</evidence>
<gene>
    <name evidence="3" type="ORF">F8C82_12880</name>
</gene>
<dbReference type="RefSeq" id="WP_151693996.1">
    <property type="nucleotide sequence ID" value="NZ_BMGX01000001.1"/>
</dbReference>
<name>A0A6L3ZHT4_9FLAO</name>
<dbReference type="Gene3D" id="3.60.21.10">
    <property type="match status" value="1"/>
</dbReference>
<dbReference type="EMBL" id="WBVQ01000002">
    <property type="protein sequence ID" value="KAB2816569.1"/>
    <property type="molecule type" value="Genomic_DNA"/>
</dbReference>
<dbReference type="InterPro" id="IPR029052">
    <property type="entry name" value="Metallo-depent_PP-like"/>
</dbReference>
<keyword evidence="4" id="KW-1185">Reference proteome</keyword>
<dbReference type="InterPro" id="IPR006179">
    <property type="entry name" value="5_nucleotidase/apyrase"/>
</dbReference>
<evidence type="ECO:0000313" key="3">
    <source>
        <dbReference type="EMBL" id="KAB2816569.1"/>
    </source>
</evidence>
<dbReference type="PANTHER" id="PTHR11575">
    <property type="entry name" value="5'-NUCLEOTIDASE-RELATED"/>
    <property type="match status" value="1"/>
</dbReference>
<keyword evidence="1" id="KW-0378">Hydrolase</keyword>
<dbReference type="SUPFAM" id="SSF56300">
    <property type="entry name" value="Metallo-dependent phosphatases"/>
    <property type="match status" value="1"/>
</dbReference>
<dbReference type="AlphaFoldDB" id="A0A6L3ZHT4"/>